<sequence length="211" mass="23129">MRLLNQYLTKSQQQTAFRLPLVAFTIAALSACSSSNLTSASTNKLNKTAQCIGEIEQHNGLVLLPNAQVPSGVIQPADKGGLCKGQVFVASKDITIWRAWNSEYNGSKLGKWWTFDKPLGSISQYRRENVICPSYSPLDMLVSCTLKAGSQVVIGPGQSAKCSDYFTYPASKMNQLYLADAKSAVINCQTYDGRFSWQTQPQISVQDTNSL</sequence>
<dbReference type="AlphaFoldDB" id="A0A167B261"/>
<evidence type="ECO:0008006" key="3">
    <source>
        <dbReference type="Google" id="ProtNLM"/>
    </source>
</evidence>
<organism evidence="1 2">
    <name type="scientific">Pseudoalteromonas luteoviolacea DSM 6061</name>
    <dbReference type="NCBI Taxonomy" id="1365250"/>
    <lineage>
        <taxon>Bacteria</taxon>
        <taxon>Pseudomonadati</taxon>
        <taxon>Pseudomonadota</taxon>
        <taxon>Gammaproteobacteria</taxon>
        <taxon>Alteromonadales</taxon>
        <taxon>Pseudoalteromonadaceae</taxon>
        <taxon>Pseudoalteromonas</taxon>
    </lineage>
</organism>
<dbReference type="PATRIC" id="fig|1365250.3.peg.467"/>
<dbReference type="PROSITE" id="PS51257">
    <property type="entry name" value="PROKAR_LIPOPROTEIN"/>
    <property type="match status" value="1"/>
</dbReference>
<accession>A0A167B261</accession>
<reference evidence="1 2" key="1">
    <citation type="submission" date="2013-07" db="EMBL/GenBank/DDBJ databases">
        <title>Comparative Genomic and Metabolomic Analysis of Twelve Strains of Pseudoalteromonas luteoviolacea.</title>
        <authorList>
            <person name="Vynne N.G."/>
            <person name="Mansson M."/>
            <person name="Gram L."/>
        </authorList>
    </citation>
    <scope>NUCLEOTIDE SEQUENCE [LARGE SCALE GENOMIC DNA]</scope>
    <source>
        <strain evidence="1 2">DSM 6061</strain>
    </source>
</reference>
<proteinExistence type="predicted"/>
<protein>
    <recommendedName>
        <fullName evidence="3">Lipoprotein</fullName>
    </recommendedName>
</protein>
<evidence type="ECO:0000313" key="1">
    <source>
        <dbReference type="EMBL" id="KZN46076.1"/>
    </source>
</evidence>
<comment type="caution">
    <text evidence="1">The sequence shown here is derived from an EMBL/GenBank/DDBJ whole genome shotgun (WGS) entry which is preliminary data.</text>
</comment>
<dbReference type="RefSeq" id="WP_063364605.1">
    <property type="nucleotide sequence ID" value="NZ_AQHB01000049.1"/>
</dbReference>
<dbReference type="Proteomes" id="UP000076643">
    <property type="component" value="Unassembled WGS sequence"/>
</dbReference>
<dbReference type="EMBL" id="AUYB01000035">
    <property type="protein sequence ID" value="KZN46076.1"/>
    <property type="molecule type" value="Genomic_DNA"/>
</dbReference>
<gene>
    <name evidence="1" type="ORF">N475_07730</name>
</gene>
<evidence type="ECO:0000313" key="2">
    <source>
        <dbReference type="Proteomes" id="UP000076643"/>
    </source>
</evidence>
<keyword evidence="2" id="KW-1185">Reference proteome</keyword>
<name>A0A167B261_9GAMM</name>